<evidence type="ECO:0000313" key="3">
    <source>
        <dbReference type="EMBL" id="BDD12840.1"/>
    </source>
</evidence>
<name>A0AAU9DJY7_9BACT</name>
<feature type="compositionally biased region" description="Basic and acidic residues" evidence="1">
    <location>
        <begin position="58"/>
        <end position="73"/>
    </location>
</feature>
<sequence length="114" mass="13271">MTNRKPKIEKSDDRRIYRTVMPFVFVLIFISAAVCERYNDYLFGSDNIELSQKCEKENAEKDNKKGKEKDEFLYRQGQGALTDEENPSKKQAGKDPLFRLSDHFMDISTPPPEC</sequence>
<feature type="compositionally biased region" description="Basic and acidic residues" evidence="1">
    <location>
        <begin position="86"/>
        <end position="105"/>
    </location>
</feature>
<dbReference type="Proteomes" id="UP001348817">
    <property type="component" value="Plasmid pFA6"/>
</dbReference>
<dbReference type="EMBL" id="AP025320">
    <property type="protein sequence ID" value="BDD12840.1"/>
    <property type="molecule type" value="Genomic_DNA"/>
</dbReference>
<geneLocation type="plasmid" evidence="3 4">
    <name>pFA6</name>
</geneLocation>
<proteinExistence type="predicted"/>
<gene>
    <name evidence="3" type="ORF">FUAX_52720</name>
</gene>
<protein>
    <submittedName>
        <fullName evidence="3">Uncharacterized protein</fullName>
    </submittedName>
</protein>
<keyword evidence="2" id="KW-1133">Transmembrane helix</keyword>
<feature type="transmembrane region" description="Helical" evidence="2">
    <location>
        <begin position="16"/>
        <end position="34"/>
    </location>
</feature>
<accession>A0AAU9DJY7</accession>
<feature type="region of interest" description="Disordered" evidence="1">
    <location>
        <begin position="58"/>
        <end position="114"/>
    </location>
</feature>
<dbReference type="AlphaFoldDB" id="A0AAU9DJY7"/>
<reference evidence="3 4" key="1">
    <citation type="submission" date="2021-12" db="EMBL/GenBank/DDBJ databases">
        <title>Genome sequencing of bacteria with rrn-lacking chromosome and rrn-plasmid.</title>
        <authorList>
            <person name="Anda M."/>
            <person name="Iwasaki W."/>
        </authorList>
    </citation>
    <scope>NUCLEOTIDE SEQUENCE [LARGE SCALE GENOMIC DNA]</scope>
    <source>
        <strain evidence="3 4">DSM 100852</strain>
        <plasmid evidence="3 4">pFA6</plasmid>
    </source>
</reference>
<keyword evidence="3" id="KW-0614">Plasmid</keyword>
<evidence type="ECO:0000256" key="1">
    <source>
        <dbReference type="SAM" id="MobiDB-lite"/>
    </source>
</evidence>
<evidence type="ECO:0000256" key="2">
    <source>
        <dbReference type="SAM" id="Phobius"/>
    </source>
</evidence>
<dbReference type="KEGG" id="fax:FUAX_52720"/>
<keyword evidence="2" id="KW-0812">Transmembrane</keyword>
<organism evidence="3 4">
    <name type="scientific">Fulvitalea axinellae</name>
    <dbReference type="NCBI Taxonomy" id="1182444"/>
    <lineage>
        <taxon>Bacteria</taxon>
        <taxon>Pseudomonadati</taxon>
        <taxon>Bacteroidota</taxon>
        <taxon>Cytophagia</taxon>
        <taxon>Cytophagales</taxon>
        <taxon>Persicobacteraceae</taxon>
        <taxon>Fulvitalea</taxon>
    </lineage>
</organism>
<keyword evidence="2" id="KW-0472">Membrane</keyword>
<keyword evidence="4" id="KW-1185">Reference proteome</keyword>
<evidence type="ECO:0000313" key="4">
    <source>
        <dbReference type="Proteomes" id="UP001348817"/>
    </source>
</evidence>
<dbReference type="RefSeq" id="WP_338395978.1">
    <property type="nucleotide sequence ID" value="NZ_AP025320.1"/>
</dbReference>